<protein>
    <submittedName>
        <fullName evidence="1">Uncharacterized protein</fullName>
    </submittedName>
</protein>
<feature type="non-terminal residue" evidence="1">
    <location>
        <position position="1"/>
    </location>
</feature>
<accession>A0ABQ7QIG9</accession>
<name>A0ABQ7QIG9_PLUXY</name>
<comment type="caution">
    <text evidence="1">The sequence shown here is derived from an EMBL/GenBank/DDBJ whole genome shotgun (WGS) entry which is preliminary data.</text>
</comment>
<reference evidence="1 2" key="1">
    <citation type="submission" date="2021-06" db="EMBL/GenBank/DDBJ databases">
        <title>A haploid diamondback moth (Plutella xylostella L.) genome assembly resolves 31 chromosomes and identifies a diamide resistance mutation.</title>
        <authorList>
            <person name="Ward C.M."/>
            <person name="Perry K.D."/>
            <person name="Baker G."/>
            <person name="Powis K."/>
            <person name="Heckel D.G."/>
            <person name="Baxter S.W."/>
        </authorList>
    </citation>
    <scope>NUCLEOTIDE SEQUENCE [LARGE SCALE GENOMIC DNA]</scope>
    <source>
        <strain evidence="1 2">LV</strain>
        <tissue evidence="1">Single pupa</tissue>
    </source>
</reference>
<keyword evidence="2" id="KW-1185">Reference proteome</keyword>
<organism evidence="1 2">
    <name type="scientific">Plutella xylostella</name>
    <name type="common">Diamondback moth</name>
    <name type="synonym">Plutella maculipennis</name>
    <dbReference type="NCBI Taxonomy" id="51655"/>
    <lineage>
        <taxon>Eukaryota</taxon>
        <taxon>Metazoa</taxon>
        <taxon>Ecdysozoa</taxon>
        <taxon>Arthropoda</taxon>
        <taxon>Hexapoda</taxon>
        <taxon>Insecta</taxon>
        <taxon>Pterygota</taxon>
        <taxon>Neoptera</taxon>
        <taxon>Endopterygota</taxon>
        <taxon>Lepidoptera</taxon>
        <taxon>Glossata</taxon>
        <taxon>Ditrysia</taxon>
        <taxon>Yponomeutoidea</taxon>
        <taxon>Plutellidae</taxon>
        <taxon>Plutella</taxon>
    </lineage>
</organism>
<evidence type="ECO:0000313" key="2">
    <source>
        <dbReference type="Proteomes" id="UP000823941"/>
    </source>
</evidence>
<sequence>IHCAISREILGIQNSLASAKLIAGTLNPASSTAFVPGAQVAEELTNTRDVLTDVD</sequence>
<dbReference type="Proteomes" id="UP000823941">
    <property type="component" value="Chromosome 15"/>
</dbReference>
<gene>
    <name evidence="1" type="ORF">JYU34_011536</name>
</gene>
<proteinExistence type="predicted"/>
<dbReference type="EMBL" id="JAHIBW010000015">
    <property type="protein sequence ID" value="KAG7304575.1"/>
    <property type="molecule type" value="Genomic_DNA"/>
</dbReference>
<evidence type="ECO:0000313" key="1">
    <source>
        <dbReference type="EMBL" id="KAG7304575.1"/>
    </source>
</evidence>